<comment type="similarity">
    <text evidence="11">Belongs to the peptidase M48 family.</text>
</comment>
<proteinExistence type="inferred from homology"/>
<evidence type="ECO:0000259" key="14">
    <source>
        <dbReference type="Pfam" id="PF01435"/>
    </source>
</evidence>
<dbReference type="CDD" id="cd07325">
    <property type="entry name" value="M48_Ste24p_like"/>
    <property type="match status" value="1"/>
</dbReference>
<dbReference type="RefSeq" id="WP_197709953.1">
    <property type="nucleotide sequence ID" value="NZ_BAAAGO010000035.1"/>
</dbReference>
<feature type="transmembrane region" description="Helical" evidence="13">
    <location>
        <begin position="93"/>
        <end position="111"/>
    </location>
</feature>
<evidence type="ECO:0000256" key="11">
    <source>
        <dbReference type="RuleBase" id="RU003983"/>
    </source>
</evidence>
<keyword evidence="8 13" id="KW-1133">Transmembrane helix</keyword>
<evidence type="ECO:0000256" key="3">
    <source>
        <dbReference type="ARBA" id="ARBA00022670"/>
    </source>
</evidence>
<organism evidence="15 16">
    <name type="scientific">Micropruina glycogenica</name>
    <dbReference type="NCBI Taxonomy" id="75385"/>
    <lineage>
        <taxon>Bacteria</taxon>
        <taxon>Bacillati</taxon>
        <taxon>Actinomycetota</taxon>
        <taxon>Actinomycetes</taxon>
        <taxon>Propionibacteriales</taxon>
        <taxon>Nocardioidaceae</taxon>
        <taxon>Micropruina</taxon>
    </lineage>
</organism>
<reference evidence="15 16" key="1">
    <citation type="submission" date="2018-02" db="EMBL/GenBank/DDBJ databases">
        <authorList>
            <person name="Cohen D.B."/>
            <person name="Kent A.D."/>
        </authorList>
    </citation>
    <scope>NUCLEOTIDE SEQUENCE [LARGE SCALE GENOMIC DNA]</scope>
    <source>
        <strain evidence="15">1</strain>
    </source>
</reference>
<gene>
    <name evidence="15" type="ORF">MPLG2_3008</name>
</gene>
<dbReference type="EMBL" id="LT985188">
    <property type="protein sequence ID" value="SPD88038.1"/>
    <property type="molecule type" value="Genomic_DNA"/>
</dbReference>
<feature type="region of interest" description="Disordered" evidence="12">
    <location>
        <begin position="1"/>
        <end position="41"/>
    </location>
</feature>
<evidence type="ECO:0000256" key="4">
    <source>
        <dbReference type="ARBA" id="ARBA00022692"/>
    </source>
</evidence>
<feature type="compositionally biased region" description="Low complexity" evidence="12">
    <location>
        <begin position="9"/>
        <end position="18"/>
    </location>
</feature>
<evidence type="ECO:0000256" key="8">
    <source>
        <dbReference type="ARBA" id="ARBA00022989"/>
    </source>
</evidence>
<evidence type="ECO:0000313" key="15">
    <source>
        <dbReference type="EMBL" id="SPD88038.1"/>
    </source>
</evidence>
<keyword evidence="9 11" id="KW-0482">Metalloprotease</keyword>
<dbReference type="PANTHER" id="PTHR43221">
    <property type="entry name" value="PROTEASE HTPX"/>
    <property type="match status" value="1"/>
</dbReference>
<dbReference type="EC" id="3.4.24.-" evidence="15"/>
<comment type="subcellular location">
    <subcellularLocation>
        <location evidence="1">Cell membrane</location>
        <topology evidence="1">Multi-pass membrane protein</topology>
    </subcellularLocation>
</comment>
<evidence type="ECO:0000256" key="13">
    <source>
        <dbReference type="SAM" id="Phobius"/>
    </source>
</evidence>
<dbReference type="Proteomes" id="UP000238164">
    <property type="component" value="Chromosome 1"/>
</dbReference>
<dbReference type="GO" id="GO:0004222">
    <property type="term" value="F:metalloendopeptidase activity"/>
    <property type="evidence" value="ECO:0007669"/>
    <property type="project" value="InterPro"/>
</dbReference>
<feature type="transmembrane region" description="Helical" evidence="13">
    <location>
        <begin position="64"/>
        <end position="87"/>
    </location>
</feature>
<keyword evidence="4 13" id="KW-0812">Transmembrane</keyword>
<sequence>MTQPPPSSQPSMQWGPPSAFTPQPGYPPSHQMPGGWAGDVPPQRLAVPTGPSVAQLRHWAEMPFVIGGLAVTIVAGVLAIAMISYGATELPTWALAGLLAVLTPLIAFFMIRYQFYSVASNGIPVTPHQLPELYAIYTELLAKMDVPWTPNLYVINGNGVLNAFASKCQLRRAYVTLFSDLVDVAYELNDFTAVKFVLAHELGHVKCRHVSLWRMLTTAVVRFVGLDATIIRAQEYTADRCASYYVPEGARTLVLLYAGKRVYRNVNIEAYMASIAAHKDGLWLKLVNLFSSHPVGFRRMAALYQVQLRGWDVHGKML</sequence>
<accession>A0A2N9JKF7</accession>
<dbReference type="GO" id="GO:0006508">
    <property type="term" value="P:proteolysis"/>
    <property type="evidence" value="ECO:0007669"/>
    <property type="project" value="UniProtKB-KW"/>
</dbReference>
<keyword evidence="10 13" id="KW-0472">Membrane</keyword>
<evidence type="ECO:0000256" key="10">
    <source>
        <dbReference type="ARBA" id="ARBA00023136"/>
    </source>
</evidence>
<dbReference type="InterPro" id="IPR050083">
    <property type="entry name" value="HtpX_protease"/>
</dbReference>
<dbReference type="InterPro" id="IPR001915">
    <property type="entry name" value="Peptidase_M48"/>
</dbReference>
<evidence type="ECO:0000256" key="1">
    <source>
        <dbReference type="ARBA" id="ARBA00004651"/>
    </source>
</evidence>
<evidence type="ECO:0000313" key="16">
    <source>
        <dbReference type="Proteomes" id="UP000238164"/>
    </source>
</evidence>
<evidence type="ECO:0000256" key="2">
    <source>
        <dbReference type="ARBA" id="ARBA00022475"/>
    </source>
</evidence>
<evidence type="ECO:0000256" key="12">
    <source>
        <dbReference type="SAM" id="MobiDB-lite"/>
    </source>
</evidence>
<dbReference type="GO" id="GO:0046872">
    <property type="term" value="F:metal ion binding"/>
    <property type="evidence" value="ECO:0007669"/>
    <property type="project" value="UniProtKB-KW"/>
</dbReference>
<evidence type="ECO:0000256" key="9">
    <source>
        <dbReference type="ARBA" id="ARBA00023049"/>
    </source>
</evidence>
<evidence type="ECO:0000256" key="7">
    <source>
        <dbReference type="ARBA" id="ARBA00022833"/>
    </source>
</evidence>
<keyword evidence="5" id="KW-0479">Metal-binding</keyword>
<keyword evidence="6 11" id="KW-0378">Hydrolase</keyword>
<keyword evidence="7 11" id="KW-0862">Zinc</keyword>
<evidence type="ECO:0000256" key="5">
    <source>
        <dbReference type="ARBA" id="ARBA00022723"/>
    </source>
</evidence>
<dbReference type="AlphaFoldDB" id="A0A2N9JKF7"/>
<dbReference type="Gene3D" id="3.30.2010.10">
    <property type="entry name" value="Metalloproteases ('zincins'), catalytic domain"/>
    <property type="match status" value="1"/>
</dbReference>
<dbReference type="Pfam" id="PF01435">
    <property type="entry name" value="Peptidase_M48"/>
    <property type="match status" value="1"/>
</dbReference>
<dbReference type="GO" id="GO:0005886">
    <property type="term" value="C:plasma membrane"/>
    <property type="evidence" value="ECO:0007669"/>
    <property type="project" value="UniProtKB-SubCell"/>
</dbReference>
<dbReference type="PANTHER" id="PTHR43221:SF1">
    <property type="entry name" value="PROTEASE HTPX"/>
    <property type="match status" value="1"/>
</dbReference>
<keyword evidence="3 11" id="KW-0645">Protease</keyword>
<keyword evidence="2" id="KW-1003">Cell membrane</keyword>
<comment type="cofactor">
    <cofactor evidence="11">
        <name>Zn(2+)</name>
        <dbReference type="ChEBI" id="CHEBI:29105"/>
    </cofactor>
    <text evidence="11">Binds 1 zinc ion per subunit.</text>
</comment>
<protein>
    <submittedName>
        <fullName evidence="15">Peptidase, M48 family</fullName>
        <ecNumber evidence="15">3.4.24.-</ecNumber>
    </submittedName>
</protein>
<name>A0A2N9JKF7_9ACTN</name>
<feature type="domain" description="Peptidase M48" evidence="14">
    <location>
        <begin position="129"/>
        <end position="304"/>
    </location>
</feature>
<dbReference type="KEGG" id="mgg:MPLG2_3008"/>
<keyword evidence="16" id="KW-1185">Reference proteome</keyword>
<evidence type="ECO:0000256" key="6">
    <source>
        <dbReference type="ARBA" id="ARBA00022801"/>
    </source>
</evidence>